<reference evidence="3" key="1">
    <citation type="submission" date="2017-09" db="EMBL/GenBank/DDBJ databases">
        <title>Depth-based differentiation of microbial function through sediment-hosted aquifers and enrichment of novel symbionts in the deep terrestrial subsurface.</title>
        <authorList>
            <person name="Probst A.J."/>
            <person name="Ladd B."/>
            <person name="Jarett J.K."/>
            <person name="Geller-Mcgrath D.E."/>
            <person name="Sieber C.M.K."/>
            <person name="Emerson J.B."/>
            <person name="Anantharaman K."/>
            <person name="Thomas B.C."/>
            <person name="Malmstrom R."/>
            <person name="Stieglmeier M."/>
            <person name="Klingl A."/>
            <person name="Woyke T."/>
            <person name="Ryan C.M."/>
            <person name="Banfield J.F."/>
        </authorList>
    </citation>
    <scope>NUCLEOTIDE SEQUENCE [LARGE SCALE GENOMIC DNA]</scope>
</reference>
<dbReference type="AlphaFoldDB" id="A0A2M6WCZ4"/>
<feature type="non-terminal residue" evidence="2">
    <location>
        <position position="1"/>
    </location>
</feature>
<protein>
    <submittedName>
        <fullName evidence="2">Uncharacterized protein</fullName>
    </submittedName>
</protein>
<comment type="caution">
    <text evidence="2">The sequence shown here is derived from an EMBL/GenBank/DDBJ whole genome shotgun (WGS) entry which is preliminary data.</text>
</comment>
<evidence type="ECO:0000256" key="1">
    <source>
        <dbReference type="SAM" id="Phobius"/>
    </source>
</evidence>
<keyword evidence="1" id="KW-0812">Transmembrane</keyword>
<evidence type="ECO:0000313" key="2">
    <source>
        <dbReference type="EMBL" id="PIT90643.1"/>
    </source>
</evidence>
<sequence>LVVFGGYRWMVAGGNKTKVDAAVKLLYQAAIGFLIIAIAFILSNIIFFGLSNIIRPQKTATTCSDYNLLPEACVQAGCTYDMAFHKCSPI</sequence>
<keyword evidence="1" id="KW-0472">Membrane</keyword>
<accession>A0A2M6WCZ4</accession>
<evidence type="ECO:0000313" key="3">
    <source>
        <dbReference type="Proteomes" id="UP000230543"/>
    </source>
</evidence>
<dbReference type="EMBL" id="PFBO01000031">
    <property type="protein sequence ID" value="PIT90643.1"/>
    <property type="molecule type" value="Genomic_DNA"/>
</dbReference>
<keyword evidence="1" id="KW-1133">Transmembrane helix</keyword>
<gene>
    <name evidence="2" type="ORF">COU22_01010</name>
</gene>
<organism evidence="2 3">
    <name type="scientific">Candidatus Komeilibacteria bacterium CG10_big_fil_rev_8_21_14_0_10_41_13</name>
    <dbReference type="NCBI Taxonomy" id="1974476"/>
    <lineage>
        <taxon>Bacteria</taxon>
        <taxon>Candidatus Komeiliibacteriota</taxon>
    </lineage>
</organism>
<feature type="transmembrane region" description="Helical" evidence="1">
    <location>
        <begin position="25"/>
        <end position="50"/>
    </location>
</feature>
<dbReference type="Proteomes" id="UP000230543">
    <property type="component" value="Unassembled WGS sequence"/>
</dbReference>
<name>A0A2M6WCZ4_9BACT</name>
<proteinExistence type="predicted"/>